<accession>A0A1M7PZX0</accession>
<dbReference type="RefSeq" id="WP_073096225.1">
    <property type="nucleotide sequence ID" value="NZ_FRCY01000012.1"/>
</dbReference>
<evidence type="ECO:0000313" key="1">
    <source>
        <dbReference type="EMBL" id="SHN23366.1"/>
    </source>
</evidence>
<dbReference type="EMBL" id="FRCY01000012">
    <property type="protein sequence ID" value="SHN23366.1"/>
    <property type="molecule type" value="Genomic_DNA"/>
</dbReference>
<evidence type="ECO:0000313" key="2">
    <source>
        <dbReference type="Proteomes" id="UP000184513"/>
    </source>
</evidence>
<dbReference type="Pfam" id="PF26611">
    <property type="entry name" value="MAD7"/>
    <property type="match status" value="1"/>
</dbReference>
<name>A0A1M7PZX0_9BACT</name>
<dbReference type="STRING" id="388280.SAMN04488057_112105"/>
<dbReference type="OrthoDB" id="9808668at2"/>
<dbReference type="AlphaFoldDB" id="A0A1M7PZX0"/>
<organism evidence="1 2">
    <name type="scientific">Cyclobacterium lianum</name>
    <dbReference type="NCBI Taxonomy" id="388280"/>
    <lineage>
        <taxon>Bacteria</taxon>
        <taxon>Pseudomonadati</taxon>
        <taxon>Bacteroidota</taxon>
        <taxon>Cytophagia</taxon>
        <taxon>Cytophagales</taxon>
        <taxon>Cyclobacteriaceae</taxon>
        <taxon>Cyclobacterium</taxon>
    </lineage>
</organism>
<reference evidence="1 2" key="1">
    <citation type="submission" date="2016-11" db="EMBL/GenBank/DDBJ databases">
        <authorList>
            <person name="Jaros S."/>
            <person name="Januszkiewicz K."/>
            <person name="Wedrychowicz H."/>
        </authorList>
    </citation>
    <scope>NUCLEOTIDE SEQUENCE [LARGE SCALE GENOMIC DNA]</scope>
    <source>
        <strain evidence="1 2">CGMCC 1.6102</strain>
    </source>
</reference>
<dbReference type="Proteomes" id="UP000184513">
    <property type="component" value="Unassembled WGS sequence"/>
</dbReference>
<protein>
    <submittedName>
        <fullName evidence="1">Uncharacterized protein</fullName>
    </submittedName>
</protein>
<sequence length="519" mass="60360">MAIKLNKEESIFRNELIFTADAKAVNIDNTLVNLFMLLKHNGIRPKQRARAGSNSFIDLETLKRVFSKLEEEGSITGFNNNPEAAVLWMRSNLVNMVYRGNLDKEKISSLRPIHLESYRVRNATNTRDYNTADQVYLMLGANPTVRDDLKSFLMEGWDQTTSKINLGNELDVDSLGLLHIIKNVKPGFLDSSSSLNQIRPLLNEQAELYCDDVRRLLVYKKKLPRNVLIEYLKTITSFHLSIYIQKLIFTLPQMVENGTDTSRVDWSIVVDATDDFESRIAKMSAEEAENLGNNVNDYIKSTFQVNAALRRLRLEKTNSEHLGKALELLKNKPQEFEIYFETQWDILYSTLDDDDKELIQDLVKYEETYFDRYIELILKARGNYQFRYHMQLIDNLSQKNNERGIMGQGRSKKHPRRYVLGTRLLETLVQILVLESDGKDFHTKSLSIEELIQKIRDRYGLIINGLSEDRFKDADLNTHLAFKENVEAFKLKLRQIGFYNDLSDAYILQRIRPRYELNA</sequence>
<keyword evidence="2" id="KW-1185">Reference proteome</keyword>
<dbReference type="InterPro" id="IPR058120">
    <property type="entry name" value="MADS7"/>
</dbReference>
<dbReference type="NCBIfam" id="NF047733">
    <property type="entry name" value="antiphage_MADS7"/>
    <property type="match status" value="1"/>
</dbReference>
<proteinExistence type="predicted"/>
<gene>
    <name evidence="1" type="ORF">SAMN04488057_112105</name>
</gene>